<dbReference type="InterPro" id="IPR002397">
    <property type="entry name" value="Cyt_P450_B"/>
</dbReference>
<dbReference type="Gene3D" id="1.10.630.10">
    <property type="entry name" value="Cytochrome P450"/>
    <property type="match status" value="1"/>
</dbReference>
<proteinExistence type="inferred from homology"/>
<dbReference type="EMBL" id="AP027452">
    <property type="protein sequence ID" value="BDY27379.1"/>
    <property type="molecule type" value="Genomic_DNA"/>
</dbReference>
<dbReference type="EC" id="1.14.14.46" evidence="10"/>
<sequence>MTDLASVDYFSDPAITQDPYAYFDYLREQGPVYAEPHHGVVAVTGYQEVMAAFKDTDAFSAVNAIGGPFPPLPFEPEGDDITAQIEAHRHEFPIFEHMVVMDPPEHERARSLLSKLLTPRRLKENEDFMWQLADQVLDEFIANGRCEFLGEYAKPFATLAITDLLGVPEEDRAEFRRALGADKPAGNRVGALDGEPVGLNPLQYLDDKFSAYIAERRRTPHADVLGGMASATYPDGSVPELLEVVRPATFLFAAGQETVTKLLSAAVQTLGDRPEFQQRLRDEPELIPAFIEEALRMQSPTKVDFRLARRTTTLGGVPIKAGTVLMLCLGAANRDPRKFTDPHEFRIDRPNVREHIAFGRGIHTCAGAPLARVEGQVTVRRLLNRMRDITISEAEHGPAEDRRYTYEPTFLLRGLTRLHIEFTPVTA</sequence>
<dbReference type="PANTHER" id="PTHR46696">
    <property type="entry name" value="P450, PUTATIVE (EUROFUNG)-RELATED"/>
    <property type="match status" value="1"/>
</dbReference>
<keyword evidence="3 8" id="KW-0349">Heme</keyword>
<evidence type="ECO:0000313" key="12">
    <source>
        <dbReference type="Proteomes" id="UP001241092"/>
    </source>
</evidence>
<keyword evidence="6 8" id="KW-0408">Iron</keyword>
<dbReference type="InterPro" id="IPR017972">
    <property type="entry name" value="Cyt_P450_CS"/>
</dbReference>
<dbReference type="PROSITE" id="PS00086">
    <property type="entry name" value="CYTOCHROME_P450"/>
    <property type="match status" value="1"/>
</dbReference>
<dbReference type="PRINTS" id="PR00359">
    <property type="entry name" value="BP450"/>
</dbReference>
<dbReference type="GO" id="GO:0036199">
    <property type="term" value="F:cholest-4-en-3-one 26-monooxygenase activity"/>
    <property type="evidence" value="ECO:0007669"/>
    <property type="project" value="TreeGrafter"/>
</dbReference>
<evidence type="ECO:0000256" key="1">
    <source>
        <dbReference type="ARBA" id="ARBA00001971"/>
    </source>
</evidence>
<organism evidence="10 12">
    <name type="scientific">Mycolicibacterium mageritense</name>
    <name type="common">Mycobacterium mageritense</name>
    <dbReference type="NCBI Taxonomy" id="53462"/>
    <lineage>
        <taxon>Bacteria</taxon>
        <taxon>Bacillati</taxon>
        <taxon>Actinomycetota</taxon>
        <taxon>Actinomycetes</taxon>
        <taxon>Mycobacteriales</taxon>
        <taxon>Mycobacteriaceae</taxon>
        <taxon>Mycolicibacterium</taxon>
    </lineage>
</organism>
<dbReference type="GO" id="GO:0020037">
    <property type="term" value="F:heme binding"/>
    <property type="evidence" value="ECO:0007669"/>
    <property type="project" value="InterPro"/>
</dbReference>
<evidence type="ECO:0000313" key="11">
    <source>
        <dbReference type="Proteomes" id="UP000465622"/>
    </source>
</evidence>
<evidence type="ECO:0000256" key="3">
    <source>
        <dbReference type="ARBA" id="ARBA00022617"/>
    </source>
</evidence>
<dbReference type="SUPFAM" id="SSF48264">
    <property type="entry name" value="Cytochrome P450"/>
    <property type="match status" value="1"/>
</dbReference>
<dbReference type="Proteomes" id="UP000465622">
    <property type="component" value="Chromosome"/>
</dbReference>
<dbReference type="InterPro" id="IPR001128">
    <property type="entry name" value="Cyt_P450"/>
</dbReference>
<keyword evidence="4 8" id="KW-0479">Metal-binding</keyword>
<dbReference type="EMBL" id="AP022567">
    <property type="protein sequence ID" value="BBX34101.1"/>
    <property type="molecule type" value="Genomic_DNA"/>
</dbReference>
<keyword evidence="5 8" id="KW-0560">Oxidoreductase</keyword>
<evidence type="ECO:0000256" key="2">
    <source>
        <dbReference type="ARBA" id="ARBA00010617"/>
    </source>
</evidence>
<dbReference type="RefSeq" id="WP_036432191.1">
    <property type="nucleotide sequence ID" value="NZ_AP022567.1"/>
</dbReference>
<evidence type="ECO:0000313" key="10">
    <source>
        <dbReference type="EMBL" id="BDY27379.1"/>
    </source>
</evidence>
<reference evidence="9 11" key="1">
    <citation type="journal article" date="2019" name="Emerg. Microbes Infect.">
        <title>Comprehensive subspecies identification of 175 nontuberculous mycobacteria species based on 7547 genomic profiles.</title>
        <authorList>
            <person name="Matsumoto Y."/>
            <person name="Kinjo T."/>
            <person name="Motooka D."/>
            <person name="Nabeya D."/>
            <person name="Jung N."/>
            <person name="Uechi K."/>
            <person name="Horii T."/>
            <person name="Iida T."/>
            <person name="Fujita J."/>
            <person name="Nakamura S."/>
        </authorList>
    </citation>
    <scope>NUCLEOTIDE SEQUENCE [LARGE SCALE GENOMIC DNA]</scope>
    <source>
        <strain evidence="9 11">JCM 12375</strain>
    </source>
</reference>
<evidence type="ECO:0000256" key="5">
    <source>
        <dbReference type="ARBA" id="ARBA00023002"/>
    </source>
</evidence>
<dbReference type="PANTHER" id="PTHR46696:SF4">
    <property type="entry name" value="BIOTIN BIOSYNTHESIS CYTOCHROME P450"/>
    <property type="match status" value="1"/>
</dbReference>
<comment type="cofactor">
    <cofactor evidence="1">
        <name>heme</name>
        <dbReference type="ChEBI" id="CHEBI:30413"/>
    </cofactor>
</comment>
<accession>A0AAI8TR85</accession>
<reference evidence="10" key="3">
    <citation type="submission" date="2023-03" db="EMBL/GenBank/DDBJ databases">
        <title>Draft genome sequence of a Mycolicibacterium mageritense strain H4_3_1 isolated from a hybrid biological-inorganic system reactor.</title>
        <authorList>
            <person name="Feng X."/>
            <person name="Kazama D."/>
            <person name="Sato K."/>
            <person name="Kobayashi H."/>
        </authorList>
    </citation>
    <scope>NUCLEOTIDE SEQUENCE</scope>
    <source>
        <strain evidence="10">H4_3_1</strain>
    </source>
</reference>
<gene>
    <name evidence="10" type="primary">bioI_1</name>
    <name evidence="10" type="ORF">hbim_01302</name>
    <name evidence="9" type="ORF">MMAGJ_33830</name>
</gene>
<reference evidence="9" key="2">
    <citation type="submission" date="2020-02" db="EMBL/GenBank/DDBJ databases">
        <authorList>
            <person name="Matsumoto Y."/>
            <person name="Motooka D."/>
            <person name="Nakamura S."/>
        </authorList>
    </citation>
    <scope>NUCLEOTIDE SEQUENCE</scope>
    <source>
        <strain evidence="9">JCM 12375</strain>
    </source>
</reference>
<keyword evidence="11" id="KW-1185">Reference proteome</keyword>
<evidence type="ECO:0000313" key="9">
    <source>
        <dbReference type="EMBL" id="BBX34101.1"/>
    </source>
</evidence>
<comment type="similarity">
    <text evidence="2 8">Belongs to the cytochrome P450 family.</text>
</comment>
<protein>
    <submittedName>
        <fullName evidence="9 10">Cytochrome P450</fullName>
        <ecNumber evidence="10">1.14.14.46</ecNumber>
    </submittedName>
</protein>
<dbReference type="GO" id="GO:0006707">
    <property type="term" value="P:cholesterol catabolic process"/>
    <property type="evidence" value="ECO:0007669"/>
    <property type="project" value="TreeGrafter"/>
</dbReference>
<evidence type="ECO:0000256" key="7">
    <source>
        <dbReference type="ARBA" id="ARBA00023033"/>
    </source>
</evidence>
<dbReference type="GO" id="GO:0005506">
    <property type="term" value="F:iron ion binding"/>
    <property type="evidence" value="ECO:0007669"/>
    <property type="project" value="InterPro"/>
</dbReference>
<evidence type="ECO:0000256" key="4">
    <source>
        <dbReference type="ARBA" id="ARBA00022723"/>
    </source>
</evidence>
<evidence type="ECO:0000256" key="6">
    <source>
        <dbReference type="ARBA" id="ARBA00023004"/>
    </source>
</evidence>
<dbReference type="AlphaFoldDB" id="A0AAI8TR85"/>
<dbReference type="Pfam" id="PF00067">
    <property type="entry name" value="p450"/>
    <property type="match status" value="1"/>
</dbReference>
<dbReference type="Proteomes" id="UP001241092">
    <property type="component" value="Chromosome"/>
</dbReference>
<keyword evidence="7 8" id="KW-0503">Monooxygenase</keyword>
<dbReference type="InterPro" id="IPR036396">
    <property type="entry name" value="Cyt_P450_sf"/>
</dbReference>
<name>A0AAI8TR85_MYCME</name>
<evidence type="ECO:0000256" key="8">
    <source>
        <dbReference type="RuleBase" id="RU000461"/>
    </source>
</evidence>
<dbReference type="GO" id="GO:0008395">
    <property type="term" value="F:steroid hydroxylase activity"/>
    <property type="evidence" value="ECO:0007669"/>
    <property type="project" value="TreeGrafter"/>
</dbReference>